<reference evidence="1 2" key="1">
    <citation type="submission" date="2014-04" db="EMBL/GenBank/DDBJ databases">
        <authorList>
            <consortium name="DOE Joint Genome Institute"/>
            <person name="Kuo A."/>
            <person name="Ruytinx J."/>
            <person name="Rineau F."/>
            <person name="Colpaert J."/>
            <person name="Kohler A."/>
            <person name="Nagy L.G."/>
            <person name="Floudas D."/>
            <person name="Copeland A."/>
            <person name="Barry K.W."/>
            <person name="Cichocki N."/>
            <person name="Veneault-Fourrey C."/>
            <person name="LaButti K."/>
            <person name="Lindquist E.A."/>
            <person name="Lipzen A."/>
            <person name="Lundell T."/>
            <person name="Morin E."/>
            <person name="Murat C."/>
            <person name="Sun H."/>
            <person name="Tunlid A."/>
            <person name="Henrissat B."/>
            <person name="Grigoriev I.V."/>
            <person name="Hibbett D.S."/>
            <person name="Martin F."/>
            <person name="Nordberg H.P."/>
            <person name="Cantor M.N."/>
            <person name="Hua S.X."/>
        </authorList>
    </citation>
    <scope>NUCLEOTIDE SEQUENCE [LARGE SCALE GENOMIC DNA]</scope>
    <source>
        <strain evidence="1 2">UH-Slu-Lm8-n1</strain>
    </source>
</reference>
<organism evidence="1 2">
    <name type="scientific">Suillus luteus UH-Slu-Lm8-n1</name>
    <dbReference type="NCBI Taxonomy" id="930992"/>
    <lineage>
        <taxon>Eukaryota</taxon>
        <taxon>Fungi</taxon>
        <taxon>Dikarya</taxon>
        <taxon>Basidiomycota</taxon>
        <taxon>Agaricomycotina</taxon>
        <taxon>Agaricomycetes</taxon>
        <taxon>Agaricomycetidae</taxon>
        <taxon>Boletales</taxon>
        <taxon>Suillineae</taxon>
        <taxon>Suillaceae</taxon>
        <taxon>Suillus</taxon>
    </lineage>
</organism>
<proteinExistence type="predicted"/>
<gene>
    <name evidence="1" type="ORF">CY34DRAFT_44400</name>
</gene>
<reference evidence="2" key="2">
    <citation type="submission" date="2015-01" db="EMBL/GenBank/DDBJ databases">
        <title>Evolutionary Origins and Diversification of the Mycorrhizal Mutualists.</title>
        <authorList>
            <consortium name="DOE Joint Genome Institute"/>
            <consortium name="Mycorrhizal Genomics Consortium"/>
            <person name="Kohler A."/>
            <person name="Kuo A."/>
            <person name="Nagy L.G."/>
            <person name="Floudas D."/>
            <person name="Copeland A."/>
            <person name="Barry K.W."/>
            <person name="Cichocki N."/>
            <person name="Veneault-Fourrey C."/>
            <person name="LaButti K."/>
            <person name="Lindquist E.A."/>
            <person name="Lipzen A."/>
            <person name="Lundell T."/>
            <person name="Morin E."/>
            <person name="Murat C."/>
            <person name="Riley R."/>
            <person name="Ohm R."/>
            <person name="Sun H."/>
            <person name="Tunlid A."/>
            <person name="Henrissat B."/>
            <person name="Grigoriev I.V."/>
            <person name="Hibbett D.S."/>
            <person name="Martin F."/>
        </authorList>
    </citation>
    <scope>NUCLEOTIDE SEQUENCE [LARGE SCALE GENOMIC DNA]</scope>
    <source>
        <strain evidence="2">UH-Slu-Lm8-n1</strain>
    </source>
</reference>
<feature type="non-terminal residue" evidence="1">
    <location>
        <position position="1"/>
    </location>
</feature>
<protein>
    <submittedName>
        <fullName evidence="1">Uncharacterized protein</fullName>
    </submittedName>
</protein>
<dbReference type="AlphaFoldDB" id="A0A0D0ALC6"/>
<keyword evidence="2" id="KW-1185">Reference proteome</keyword>
<evidence type="ECO:0000313" key="1">
    <source>
        <dbReference type="EMBL" id="KIK35057.1"/>
    </source>
</evidence>
<dbReference type="EMBL" id="KN835669">
    <property type="protein sequence ID" value="KIK35057.1"/>
    <property type="molecule type" value="Genomic_DNA"/>
</dbReference>
<accession>A0A0D0ALC6</accession>
<dbReference type="InParanoid" id="A0A0D0ALC6"/>
<name>A0A0D0ALC6_9AGAM</name>
<evidence type="ECO:0000313" key="2">
    <source>
        <dbReference type="Proteomes" id="UP000054485"/>
    </source>
</evidence>
<sequence length="122" mass="13766">SVKPQAQYQNTDLPVPVQGDQRWTKKFLPTVLLWMGSLENDLVWTIVDANLLKQIQVVFNVVYLELSIQLAQNGVVFSLTVQRLSEWRSNFGSTAIAIIINFLTSDKECDPQVLAGLLSKNF</sequence>
<dbReference type="Proteomes" id="UP000054485">
    <property type="component" value="Unassembled WGS sequence"/>
</dbReference>
<feature type="non-terminal residue" evidence="1">
    <location>
        <position position="122"/>
    </location>
</feature>
<dbReference type="OrthoDB" id="2678783at2759"/>
<dbReference type="HOGENOM" id="CLU_2032251_0_0_1"/>